<dbReference type="SUPFAM" id="SSF51161">
    <property type="entry name" value="Trimeric LpxA-like enzymes"/>
    <property type="match status" value="1"/>
</dbReference>
<evidence type="ECO:0000256" key="1">
    <source>
        <dbReference type="PIRSR" id="PIRSR620019-1"/>
    </source>
</evidence>
<gene>
    <name evidence="4" type="ORF">OWO01_07190</name>
</gene>
<dbReference type="Proteomes" id="UP001084197">
    <property type="component" value="Unassembled WGS sequence"/>
</dbReference>
<feature type="active site" description="Proton acceptor" evidence="1">
    <location>
        <position position="135"/>
    </location>
</feature>
<protein>
    <submittedName>
        <fullName evidence="4">Acetyltransferase</fullName>
    </submittedName>
</protein>
<name>A0A9J6RCQ6_9BACI</name>
<evidence type="ECO:0000256" key="2">
    <source>
        <dbReference type="PIRSR" id="PIRSR620019-2"/>
    </source>
</evidence>
<dbReference type="EMBL" id="JAPRAT010000011">
    <property type="protein sequence ID" value="MCZ0702993.1"/>
    <property type="molecule type" value="Genomic_DNA"/>
</dbReference>
<proteinExistence type="predicted"/>
<sequence length="206" mass="21919">MKDKLLIIGAGGHGKVAADIAIKLNKWESIAFLDDDVATKKCMGLKVIGKVDDYFRYRKEAEFFVAIGDNAMRELLQEKLRTDGSNIISLVHPEAIIGLDVEIGEGTVIMAGAVVNSSSNIGKGCIINTSSSLDHDTILEDYVHISPGVRSAGNVNIGKGTWLGIGSVVSNNVNIYSGCKIGAGAVVIKHINEPGTYVGVPVRRIN</sequence>
<evidence type="ECO:0000313" key="4">
    <source>
        <dbReference type="EMBL" id="MCZ0702993.1"/>
    </source>
</evidence>
<dbReference type="Gene3D" id="2.160.10.10">
    <property type="entry name" value="Hexapeptide repeat proteins"/>
    <property type="match status" value="1"/>
</dbReference>
<comment type="caution">
    <text evidence="4">The sequence shown here is derived from an EMBL/GenBank/DDBJ whole genome shotgun (WGS) entry which is preliminary data.</text>
</comment>
<feature type="site" description="Increases basicity of active site His" evidence="1">
    <location>
        <position position="136"/>
    </location>
</feature>
<dbReference type="PANTHER" id="PTHR43300:SF7">
    <property type="entry name" value="UDP-N-ACETYLBACILLOSAMINE N-ACETYLTRANSFERASE"/>
    <property type="match status" value="1"/>
</dbReference>
<accession>A0A9J6RCQ6</accession>
<dbReference type="CDD" id="cd03360">
    <property type="entry name" value="LbH_AT_putative"/>
    <property type="match status" value="1"/>
</dbReference>
<evidence type="ECO:0000313" key="5">
    <source>
        <dbReference type="Proteomes" id="UP001084197"/>
    </source>
</evidence>
<feature type="domain" description="PglD N-terminal" evidence="3">
    <location>
        <begin position="4"/>
        <end position="80"/>
    </location>
</feature>
<dbReference type="NCBIfam" id="TIGR03570">
    <property type="entry name" value="NeuD_NnaD"/>
    <property type="match status" value="1"/>
</dbReference>
<evidence type="ECO:0000259" key="3">
    <source>
        <dbReference type="Pfam" id="PF17836"/>
    </source>
</evidence>
<keyword evidence="5" id="KW-1185">Reference proteome</keyword>
<feature type="binding site" evidence="2">
    <location>
        <position position="68"/>
    </location>
    <ligand>
        <name>substrate</name>
    </ligand>
</feature>
<dbReference type="Gene3D" id="3.40.50.20">
    <property type="match status" value="1"/>
</dbReference>
<dbReference type="InterPro" id="IPR050179">
    <property type="entry name" value="Trans_hexapeptide_repeat"/>
</dbReference>
<dbReference type="PANTHER" id="PTHR43300">
    <property type="entry name" value="ACETYLTRANSFERASE"/>
    <property type="match status" value="1"/>
</dbReference>
<dbReference type="Pfam" id="PF17836">
    <property type="entry name" value="PglD_N"/>
    <property type="match status" value="1"/>
</dbReference>
<dbReference type="InterPro" id="IPR020019">
    <property type="entry name" value="AcTrfase_PglD-like"/>
</dbReference>
<reference evidence="4" key="1">
    <citation type="submission" date="2022-11" db="EMBL/GenBank/DDBJ databases">
        <title>WGS of Natronobacillus azotifigens 24KS-1, an anaerobic diazotrophic haloalkaliphile from soda-rich habitats.</title>
        <authorList>
            <person name="Sorokin D.Y."/>
            <person name="Merkel A.Y."/>
        </authorList>
    </citation>
    <scope>NUCLEOTIDE SEQUENCE</scope>
    <source>
        <strain evidence="4">24KS-1</strain>
    </source>
</reference>
<organism evidence="4 5">
    <name type="scientific">Natronobacillus azotifigens</name>
    <dbReference type="NCBI Taxonomy" id="472978"/>
    <lineage>
        <taxon>Bacteria</taxon>
        <taxon>Bacillati</taxon>
        <taxon>Bacillota</taxon>
        <taxon>Bacilli</taxon>
        <taxon>Bacillales</taxon>
        <taxon>Bacillaceae</taxon>
        <taxon>Natronobacillus</taxon>
    </lineage>
</organism>
<feature type="binding site" evidence="2">
    <location>
        <position position="144"/>
    </location>
    <ligand>
        <name>acetyl-CoA</name>
        <dbReference type="ChEBI" id="CHEBI:57288"/>
    </ligand>
</feature>
<dbReference type="AlphaFoldDB" id="A0A9J6RCQ6"/>
<feature type="binding site" evidence="2">
    <location>
        <position position="165"/>
    </location>
    <ligand>
        <name>acetyl-CoA</name>
        <dbReference type="ChEBI" id="CHEBI:57288"/>
    </ligand>
</feature>
<dbReference type="RefSeq" id="WP_268779763.1">
    <property type="nucleotide sequence ID" value="NZ_JAPRAT010000011.1"/>
</dbReference>
<dbReference type="InterPro" id="IPR041561">
    <property type="entry name" value="PglD_N"/>
</dbReference>
<dbReference type="InterPro" id="IPR011004">
    <property type="entry name" value="Trimer_LpxA-like_sf"/>
</dbReference>